<evidence type="ECO:0000256" key="10">
    <source>
        <dbReference type="SAM" id="MobiDB-lite"/>
    </source>
</evidence>
<keyword evidence="15" id="KW-1185">Reference proteome</keyword>
<dbReference type="GO" id="GO:0030600">
    <property type="term" value="F:feruloyl esterase activity"/>
    <property type="evidence" value="ECO:0007669"/>
    <property type="project" value="InterPro"/>
</dbReference>
<dbReference type="GO" id="GO:0045493">
    <property type="term" value="P:xylan catabolic process"/>
    <property type="evidence" value="ECO:0007669"/>
    <property type="project" value="UniProtKB-KW"/>
</dbReference>
<feature type="domain" description="CBM2" evidence="12">
    <location>
        <begin position="326"/>
        <end position="435"/>
    </location>
</feature>
<evidence type="ECO:0000313" key="13">
    <source>
        <dbReference type="EMBL" id="NES27093.1"/>
    </source>
</evidence>
<dbReference type="SUPFAM" id="SSF49384">
    <property type="entry name" value="Carbohydrate-binding domain"/>
    <property type="match status" value="1"/>
</dbReference>
<evidence type="ECO:0000256" key="7">
    <source>
        <dbReference type="ARBA" id="ARBA00023277"/>
    </source>
</evidence>
<dbReference type="EMBL" id="JAAHBZ010000002">
    <property type="protein sequence ID" value="NES27093.1"/>
    <property type="molecule type" value="Genomic_DNA"/>
</dbReference>
<evidence type="ECO:0000256" key="8">
    <source>
        <dbReference type="ARBA" id="ARBA00023326"/>
    </source>
</evidence>
<protein>
    <submittedName>
        <fullName evidence="13">Cellulose-binding protein</fullName>
    </submittedName>
</protein>
<feature type="chain" id="PRO_5042529589" evidence="11">
    <location>
        <begin position="26"/>
        <end position="435"/>
    </location>
</feature>
<evidence type="ECO:0000256" key="11">
    <source>
        <dbReference type="SAM" id="SignalP"/>
    </source>
</evidence>
<dbReference type="InterPro" id="IPR029058">
    <property type="entry name" value="AB_hydrolase_fold"/>
</dbReference>
<dbReference type="PANTHER" id="PTHR38050">
    <property type="match status" value="1"/>
</dbReference>
<keyword evidence="3" id="KW-0964">Secreted</keyword>
<dbReference type="Proteomes" id="UP000477779">
    <property type="component" value="Unassembled WGS sequence"/>
</dbReference>
<organism evidence="13 16">
    <name type="scientific">Micromonospora terminaliae</name>
    <dbReference type="NCBI Taxonomy" id="1914461"/>
    <lineage>
        <taxon>Bacteria</taxon>
        <taxon>Bacillati</taxon>
        <taxon>Actinomycetota</taxon>
        <taxon>Actinomycetes</taxon>
        <taxon>Micromonosporales</taxon>
        <taxon>Micromonosporaceae</taxon>
        <taxon>Micromonospora</taxon>
    </lineage>
</organism>
<evidence type="ECO:0000256" key="2">
    <source>
        <dbReference type="ARBA" id="ARBA00010278"/>
    </source>
</evidence>
<dbReference type="InterPro" id="IPR001919">
    <property type="entry name" value="CBD2"/>
</dbReference>
<evidence type="ECO:0000256" key="1">
    <source>
        <dbReference type="ARBA" id="ARBA00004613"/>
    </source>
</evidence>
<dbReference type="PANTHER" id="PTHR38050:SF1">
    <property type="entry name" value="FERULOYL ESTERASE C"/>
    <property type="match status" value="1"/>
</dbReference>
<dbReference type="SMART" id="SM00637">
    <property type="entry name" value="CBD_II"/>
    <property type="match status" value="1"/>
</dbReference>
<evidence type="ECO:0000256" key="3">
    <source>
        <dbReference type="ARBA" id="ARBA00022525"/>
    </source>
</evidence>
<evidence type="ECO:0000256" key="4">
    <source>
        <dbReference type="ARBA" id="ARBA00022651"/>
    </source>
</evidence>
<dbReference type="SUPFAM" id="SSF53474">
    <property type="entry name" value="alpha/beta-Hydrolases"/>
    <property type="match status" value="1"/>
</dbReference>
<name>A0AAJ3DIF8_9ACTN</name>
<dbReference type="PROSITE" id="PS51173">
    <property type="entry name" value="CBM2"/>
    <property type="match status" value="1"/>
</dbReference>
<keyword evidence="6" id="KW-0378">Hydrolase</keyword>
<evidence type="ECO:0000313" key="14">
    <source>
        <dbReference type="EMBL" id="QGL48138.1"/>
    </source>
</evidence>
<gene>
    <name evidence="13" type="ORF">G3561_05920</name>
    <name evidence="14" type="ORF">GCE86_14550</name>
</gene>
<dbReference type="EMBL" id="CP045309">
    <property type="protein sequence ID" value="QGL48138.1"/>
    <property type="molecule type" value="Genomic_DNA"/>
</dbReference>
<comment type="function">
    <text evidence="9">Involved in degradation of plant cell walls. Hydrolyzes the feruloyl-arabinose ester bond in arabinoxylans, and the feruloyl-galactose ester bond in pectin. Active against paranitrophenyl-acetate, methyl ferulate and wheat arabinoxylan.</text>
</comment>
<feature type="region of interest" description="Disordered" evidence="10">
    <location>
        <begin position="307"/>
        <end position="331"/>
    </location>
</feature>
<keyword evidence="8" id="KW-0624">Polysaccharide degradation</keyword>
<evidence type="ECO:0000259" key="12">
    <source>
        <dbReference type="PROSITE" id="PS51173"/>
    </source>
</evidence>
<accession>A0AAJ3DIF8</accession>
<keyword evidence="7" id="KW-0119">Carbohydrate metabolism</keyword>
<feature type="signal peptide" evidence="11">
    <location>
        <begin position="1"/>
        <end position="25"/>
    </location>
</feature>
<evidence type="ECO:0000313" key="15">
    <source>
        <dbReference type="Proteomes" id="UP000402241"/>
    </source>
</evidence>
<dbReference type="RefSeq" id="WP_154227468.1">
    <property type="nucleotide sequence ID" value="NZ_CP045309.1"/>
</dbReference>
<dbReference type="GO" id="GO:0005576">
    <property type="term" value="C:extracellular region"/>
    <property type="evidence" value="ECO:0007669"/>
    <property type="project" value="UniProtKB-SubCell"/>
</dbReference>
<sequence>MVGTRSLLGAFAVAALVAATATATAWSGGLGASAAAADVGAAAATAGCGRAPTLASGTHSIQSSGRTRSYLLKVPDNYDSNHPYRVVFGFHWLNGTATDVATGQTVQRDVWSYYGLLRLANNSTIFVAPQGLNNGWANSNGEDLTFVDDMIRQLDAGLCVDTTQRFAVGFSYGGAMSHAIACARPTVFRAVAVQSGGLLSGCSGGSQPVAYLGVHGIRDGVLNISGGRALRDRFVRNNGCTAQSPPEPSQGSLTHRVTTYSGCSTGHPVVWAAFDEGHIAAPQDGATGDSGTRTWVPGLVWSFFTQFEGSTPSPSPTTPSPDPTTPSPGGGACRVSAAVNAWNNGLTEDITITNTGSSTINGWSLAFTLPGGQSIVSGWNATYSPTSGQVTARNVGYNATLAPNASMSIGFQATHTGDTAKPGSFTLNGAACTVA</sequence>
<reference evidence="13 16" key="2">
    <citation type="submission" date="2020-02" db="EMBL/GenBank/DDBJ databases">
        <title>WGS of Micromonospora spp. isolated from hot spring.</title>
        <authorList>
            <person name="Thawai C."/>
        </authorList>
    </citation>
    <scope>NUCLEOTIDE SEQUENCE [LARGE SCALE GENOMIC DNA]</scope>
    <source>
        <strain evidence="13 16">TMS7</strain>
    </source>
</reference>
<reference evidence="14 15" key="1">
    <citation type="submission" date="2019-10" db="EMBL/GenBank/DDBJ databases">
        <title>Genome Sequence of Micromonospora terminaliae DSM 101760.</title>
        <authorList>
            <person name="Guo L."/>
        </authorList>
    </citation>
    <scope>NUCLEOTIDE SEQUENCE [LARGE SCALE GENOMIC DNA]</scope>
    <source>
        <strain evidence="14 15">DSM 101760</strain>
    </source>
</reference>
<dbReference type="Gene3D" id="2.60.40.290">
    <property type="match status" value="1"/>
</dbReference>
<evidence type="ECO:0000313" key="16">
    <source>
        <dbReference type="Proteomes" id="UP000477779"/>
    </source>
</evidence>
<evidence type="ECO:0000256" key="9">
    <source>
        <dbReference type="ARBA" id="ARBA00025250"/>
    </source>
</evidence>
<dbReference type="Gene3D" id="3.40.50.1820">
    <property type="entry name" value="alpha/beta hydrolase"/>
    <property type="match status" value="1"/>
</dbReference>
<dbReference type="GO" id="GO:0030247">
    <property type="term" value="F:polysaccharide binding"/>
    <property type="evidence" value="ECO:0007669"/>
    <property type="project" value="UniProtKB-UniRule"/>
</dbReference>
<dbReference type="InterPro" id="IPR043595">
    <property type="entry name" value="FaeB/C/D"/>
</dbReference>
<evidence type="ECO:0000256" key="5">
    <source>
        <dbReference type="ARBA" id="ARBA00022729"/>
    </source>
</evidence>
<comment type="subcellular location">
    <subcellularLocation>
        <location evidence="1">Secreted</location>
    </subcellularLocation>
</comment>
<feature type="compositionally biased region" description="Pro residues" evidence="10">
    <location>
        <begin position="313"/>
        <end position="326"/>
    </location>
</feature>
<proteinExistence type="inferred from homology"/>
<dbReference type="AlphaFoldDB" id="A0AAJ3DIF8"/>
<dbReference type="GO" id="GO:0004553">
    <property type="term" value="F:hydrolase activity, hydrolyzing O-glycosyl compounds"/>
    <property type="evidence" value="ECO:0007669"/>
    <property type="project" value="InterPro"/>
</dbReference>
<comment type="similarity">
    <text evidence="2">Belongs to the faeC family.</text>
</comment>
<keyword evidence="5 11" id="KW-0732">Signal</keyword>
<evidence type="ECO:0000256" key="6">
    <source>
        <dbReference type="ARBA" id="ARBA00022801"/>
    </source>
</evidence>
<keyword evidence="4" id="KW-0858">Xylan degradation</keyword>
<dbReference type="InterPro" id="IPR008965">
    <property type="entry name" value="CBM2/CBM3_carb-bd_dom_sf"/>
</dbReference>
<dbReference type="InterPro" id="IPR012291">
    <property type="entry name" value="CBM2_carb-bd_dom_sf"/>
</dbReference>
<dbReference type="Proteomes" id="UP000402241">
    <property type="component" value="Chromosome"/>
</dbReference>
<dbReference type="Pfam" id="PF00553">
    <property type="entry name" value="CBM_2"/>
    <property type="match status" value="1"/>
</dbReference>